<feature type="domain" description="Disease resistance N-terminal" evidence="4">
    <location>
        <begin position="75"/>
        <end position="139"/>
    </location>
</feature>
<evidence type="ECO:0000256" key="3">
    <source>
        <dbReference type="ARBA" id="ARBA00022821"/>
    </source>
</evidence>
<proteinExistence type="predicted"/>
<dbReference type="Proteomes" id="UP000594261">
    <property type="component" value="Chromosome 3"/>
</dbReference>
<evidence type="ECO:0000313" key="6">
    <source>
        <dbReference type="Proteomes" id="UP000594261"/>
    </source>
</evidence>
<evidence type="ECO:0000313" key="5">
    <source>
        <dbReference type="EnsemblPlants" id="QL03p009971:mrna"/>
    </source>
</evidence>
<dbReference type="InterPro" id="IPR041118">
    <property type="entry name" value="Rx_N"/>
</dbReference>
<protein>
    <recommendedName>
        <fullName evidence="4">Disease resistance N-terminal domain-containing protein</fullName>
    </recommendedName>
</protein>
<dbReference type="EMBL" id="LRBV02000003">
    <property type="status" value="NOT_ANNOTATED_CDS"/>
    <property type="molecule type" value="Genomic_DNA"/>
</dbReference>
<keyword evidence="3" id="KW-0611">Plant defense</keyword>
<reference evidence="5 6" key="1">
    <citation type="journal article" date="2016" name="G3 (Bethesda)">
        <title>First Draft Assembly and Annotation of the Genome of a California Endemic Oak Quercus lobata Nee (Fagaceae).</title>
        <authorList>
            <person name="Sork V.L."/>
            <person name="Fitz-Gibbon S.T."/>
            <person name="Puiu D."/>
            <person name="Crepeau M."/>
            <person name="Gugger P.F."/>
            <person name="Sherman R."/>
            <person name="Stevens K."/>
            <person name="Langley C.H."/>
            <person name="Pellegrini M."/>
            <person name="Salzberg S.L."/>
        </authorList>
    </citation>
    <scope>NUCLEOTIDE SEQUENCE [LARGE SCALE GENOMIC DNA]</scope>
    <source>
        <strain evidence="5 6">cv. SW786</strain>
    </source>
</reference>
<organism evidence="5 6">
    <name type="scientific">Quercus lobata</name>
    <name type="common">Valley oak</name>
    <dbReference type="NCBI Taxonomy" id="97700"/>
    <lineage>
        <taxon>Eukaryota</taxon>
        <taxon>Viridiplantae</taxon>
        <taxon>Streptophyta</taxon>
        <taxon>Embryophyta</taxon>
        <taxon>Tracheophyta</taxon>
        <taxon>Spermatophyta</taxon>
        <taxon>Magnoliopsida</taxon>
        <taxon>eudicotyledons</taxon>
        <taxon>Gunneridae</taxon>
        <taxon>Pentapetalae</taxon>
        <taxon>rosids</taxon>
        <taxon>fabids</taxon>
        <taxon>Fagales</taxon>
        <taxon>Fagaceae</taxon>
        <taxon>Quercus</taxon>
    </lineage>
</organism>
<accession>A0A7N2L404</accession>
<dbReference type="EnsemblPlants" id="QL03p009971:mrna">
    <property type="protein sequence ID" value="QL03p009971:mrna"/>
    <property type="gene ID" value="QL03p009971"/>
</dbReference>
<dbReference type="GO" id="GO:0000166">
    <property type="term" value="F:nucleotide binding"/>
    <property type="evidence" value="ECO:0007669"/>
    <property type="project" value="UniProtKB-KW"/>
</dbReference>
<keyword evidence="6" id="KW-1185">Reference proteome</keyword>
<evidence type="ECO:0000259" key="4">
    <source>
        <dbReference type="Pfam" id="PF18052"/>
    </source>
</evidence>
<dbReference type="Pfam" id="PF18052">
    <property type="entry name" value="Rx_N"/>
    <property type="match status" value="1"/>
</dbReference>
<dbReference type="InParanoid" id="A0A7N2L404"/>
<evidence type="ECO:0000256" key="1">
    <source>
        <dbReference type="ARBA" id="ARBA00022737"/>
    </source>
</evidence>
<keyword evidence="2" id="KW-0547">Nucleotide-binding</keyword>
<reference evidence="5" key="2">
    <citation type="submission" date="2021-01" db="UniProtKB">
        <authorList>
            <consortium name="EnsemblPlants"/>
        </authorList>
    </citation>
    <scope>IDENTIFICATION</scope>
</reference>
<dbReference type="Gene3D" id="1.20.5.4130">
    <property type="match status" value="1"/>
</dbReference>
<dbReference type="GO" id="GO:0006952">
    <property type="term" value="P:defense response"/>
    <property type="evidence" value="ECO:0007669"/>
    <property type="project" value="UniProtKB-KW"/>
</dbReference>
<dbReference type="AlphaFoldDB" id="A0A7N2L404"/>
<name>A0A7N2L404_QUELO</name>
<dbReference type="Gramene" id="QL03p009971:mrna">
    <property type="protein sequence ID" value="QL03p009971:mrna"/>
    <property type="gene ID" value="QL03p009971"/>
</dbReference>
<keyword evidence="1" id="KW-0677">Repeat</keyword>
<sequence>MEVRCEVDSRKIRPLHIKCTGQRPDHVNEKRRLDGVTSILATKQKSKRGQLLGQVQNLLDYPNKFPFSSMARALVSAITEELGSIISSELRLTVSVKEEVQKLESKFRTIQVVLNVAEKRQLKDEAVKLWLDKLKGVAHLNPNSHKCLRL</sequence>
<evidence type="ECO:0000256" key="2">
    <source>
        <dbReference type="ARBA" id="ARBA00022741"/>
    </source>
</evidence>